<accession>A0A1I5SQ05</accession>
<feature type="transmembrane region" description="Helical" evidence="5">
    <location>
        <begin position="399"/>
        <end position="419"/>
    </location>
</feature>
<keyword evidence="8" id="KW-1185">Reference proteome</keyword>
<feature type="transmembrane region" description="Helical" evidence="5">
    <location>
        <begin position="271"/>
        <end position="292"/>
    </location>
</feature>
<evidence type="ECO:0000256" key="3">
    <source>
        <dbReference type="ARBA" id="ARBA00022989"/>
    </source>
</evidence>
<dbReference type="InterPro" id="IPR020846">
    <property type="entry name" value="MFS_dom"/>
</dbReference>
<evidence type="ECO:0000256" key="2">
    <source>
        <dbReference type="ARBA" id="ARBA00022692"/>
    </source>
</evidence>
<dbReference type="CDD" id="cd17316">
    <property type="entry name" value="MFS_SV2_like"/>
    <property type="match status" value="1"/>
</dbReference>
<name>A0A1I5SQ05_9PSEU</name>
<evidence type="ECO:0000256" key="4">
    <source>
        <dbReference type="ARBA" id="ARBA00023136"/>
    </source>
</evidence>
<keyword evidence="3 5" id="KW-1133">Transmembrane helix</keyword>
<feature type="transmembrane region" description="Helical" evidence="5">
    <location>
        <begin position="425"/>
        <end position="446"/>
    </location>
</feature>
<dbReference type="PROSITE" id="PS00216">
    <property type="entry name" value="SUGAR_TRANSPORT_1"/>
    <property type="match status" value="1"/>
</dbReference>
<dbReference type="EMBL" id="FOWW01000003">
    <property type="protein sequence ID" value="SFP72874.1"/>
    <property type="molecule type" value="Genomic_DNA"/>
</dbReference>
<dbReference type="AlphaFoldDB" id="A0A1I5SQ05"/>
<feature type="transmembrane region" description="Helical" evidence="5">
    <location>
        <begin position="161"/>
        <end position="183"/>
    </location>
</feature>
<dbReference type="Gene3D" id="1.20.1250.20">
    <property type="entry name" value="MFS general substrate transporter like domains"/>
    <property type="match status" value="1"/>
</dbReference>
<dbReference type="PROSITE" id="PS00217">
    <property type="entry name" value="SUGAR_TRANSPORT_2"/>
    <property type="match status" value="1"/>
</dbReference>
<feature type="transmembrane region" description="Helical" evidence="5">
    <location>
        <begin position="189"/>
        <end position="210"/>
    </location>
</feature>
<keyword evidence="2 5" id="KW-0812">Transmembrane</keyword>
<dbReference type="GO" id="GO:0046943">
    <property type="term" value="F:carboxylic acid transmembrane transporter activity"/>
    <property type="evidence" value="ECO:0007669"/>
    <property type="project" value="TreeGrafter"/>
</dbReference>
<dbReference type="RefSeq" id="WP_092529895.1">
    <property type="nucleotide sequence ID" value="NZ_FOWW01000003.1"/>
</dbReference>
<feature type="transmembrane region" description="Helical" evidence="5">
    <location>
        <begin position="335"/>
        <end position="357"/>
    </location>
</feature>
<comment type="subcellular location">
    <subcellularLocation>
        <location evidence="1">Cell membrane</location>
        <topology evidence="1">Multi-pass membrane protein</topology>
    </subcellularLocation>
</comment>
<dbReference type="OrthoDB" id="9787026at2"/>
<dbReference type="PROSITE" id="PS50850">
    <property type="entry name" value="MFS"/>
    <property type="match status" value="1"/>
</dbReference>
<feature type="domain" description="Major facilitator superfamily (MFS) profile" evidence="6">
    <location>
        <begin position="33"/>
        <end position="455"/>
    </location>
</feature>
<evidence type="ECO:0000259" key="6">
    <source>
        <dbReference type="PROSITE" id="PS50850"/>
    </source>
</evidence>
<dbReference type="InterPro" id="IPR005828">
    <property type="entry name" value="MFS_sugar_transport-like"/>
</dbReference>
<organism evidence="7 8">
    <name type="scientific">Amycolatopsis arida</name>
    <dbReference type="NCBI Taxonomy" id="587909"/>
    <lineage>
        <taxon>Bacteria</taxon>
        <taxon>Bacillati</taxon>
        <taxon>Actinomycetota</taxon>
        <taxon>Actinomycetes</taxon>
        <taxon>Pseudonocardiales</taxon>
        <taxon>Pseudonocardiaceae</taxon>
        <taxon>Amycolatopsis</taxon>
    </lineage>
</organism>
<gene>
    <name evidence="7" type="ORF">SAMN05421810_103230</name>
</gene>
<dbReference type="GO" id="GO:0005886">
    <property type="term" value="C:plasma membrane"/>
    <property type="evidence" value="ECO:0007669"/>
    <property type="project" value="UniProtKB-SubCell"/>
</dbReference>
<dbReference type="PANTHER" id="PTHR23508:SF10">
    <property type="entry name" value="CARBOXYLIC ACID TRANSPORTER PROTEIN HOMOLOG"/>
    <property type="match status" value="1"/>
</dbReference>
<feature type="transmembrane region" description="Helical" evidence="5">
    <location>
        <begin position="69"/>
        <end position="90"/>
    </location>
</feature>
<dbReference type="InterPro" id="IPR005829">
    <property type="entry name" value="Sugar_transporter_CS"/>
</dbReference>
<keyword evidence="4 5" id="KW-0472">Membrane</keyword>
<proteinExistence type="predicted"/>
<feature type="transmembrane region" description="Helical" evidence="5">
    <location>
        <begin position="304"/>
        <end position="323"/>
    </location>
</feature>
<feature type="transmembrane region" description="Helical" evidence="5">
    <location>
        <begin position="130"/>
        <end position="149"/>
    </location>
</feature>
<sequence length="464" mass="49372">MTQSTADDQLTARADQVVARMERVPVSRFHGRVVGLLGTGTFFDSFDTLSLSVVLSTIAATLHLGAGDAGWVISAGFLGQAIGAVVFGLISERLGRKRVFVLALGLLGLMAAGSAVAWDGWSLGTARFVQGLGLGAEVPVAAALLNEFVHGRARGRVLMLYKLLFPAGTLAASLVGALLLATLPPTQSWRVLFAIGALPVLVAVLAAWRLPESPRFLVRRGRTEEAERIVAEMERSAGVPAARVEGTTPPADLARTRFGEIFSTRYRRRTLTVWTLWFTTYFTLWGMTTWLPSLYVSVGGLSPSAASLLLGAVTIGYFALLVVMSATVDRLGRRFWFLLGYGVALAGAGVALLLWALGALHGWVPLCVAGTTLLLGVNINAPLVYLYTSELYPTRMRSWGTMAGSSWRNVAAVVAPVAVGQMLQARLGIGAVFGLFLVTLLVGLAVQLRFGTETKQAALEELAG</sequence>
<dbReference type="InterPro" id="IPR036259">
    <property type="entry name" value="MFS_trans_sf"/>
</dbReference>
<dbReference type="Pfam" id="PF00083">
    <property type="entry name" value="Sugar_tr"/>
    <property type="match status" value="1"/>
</dbReference>
<evidence type="ECO:0000313" key="8">
    <source>
        <dbReference type="Proteomes" id="UP000198727"/>
    </source>
</evidence>
<dbReference type="SUPFAM" id="SSF103473">
    <property type="entry name" value="MFS general substrate transporter"/>
    <property type="match status" value="1"/>
</dbReference>
<evidence type="ECO:0000313" key="7">
    <source>
        <dbReference type="EMBL" id="SFP72874.1"/>
    </source>
</evidence>
<dbReference type="STRING" id="587909.SAMN05421810_103230"/>
<feature type="transmembrane region" description="Helical" evidence="5">
    <location>
        <begin position="99"/>
        <end position="118"/>
    </location>
</feature>
<evidence type="ECO:0000256" key="1">
    <source>
        <dbReference type="ARBA" id="ARBA00004651"/>
    </source>
</evidence>
<protein>
    <submittedName>
        <fullName evidence="7">MFS transporter, putative metabolite:H+ symporter</fullName>
    </submittedName>
</protein>
<feature type="transmembrane region" description="Helical" evidence="5">
    <location>
        <begin position="363"/>
        <end position="387"/>
    </location>
</feature>
<reference evidence="8" key="1">
    <citation type="submission" date="2016-10" db="EMBL/GenBank/DDBJ databases">
        <authorList>
            <person name="Varghese N."/>
            <person name="Submissions S."/>
        </authorList>
    </citation>
    <scope>NUCLEOTIDE SEQUENCE [LARGE SCALE GENOMIC DNA]</scope>
    <source>
        <strain evidence="8">CGMCC 4.5579</strain>
    </source>
</reference>
<dbReference type="PANTHER" id="PTHR23508">
    <property type="entry name" value="CARBOXYLIC ACID TRANSPORTER PROTEIN HOMOLOG"/>
    <property type="match status" value="1"/>
</dbReference>
<dbReference type="Proteomes" id="UP000198727">
    <property type="component" value="Unassembled WGS sequence"/>
</dbReference>
<evidence type="ECO:0000256" key="5">
    <source>
        <dbReference type="SAM" id="Phobius"/>
    </source>
</evidence>